<sequence>MCTAAALAVLRTLATEGLVRRADVLGKTLRQGIESLGHPLVDHVRGRGLLLGIVLTAQQAKTAEAAARDAGYLVNAAARDVIRLAPPLIITEAQLDGFVHALPGILDTAGAQT</sequence>
<accession>A0A7G1IC70</accession>
<dbReference type="InterPro" id="IPR050103">
    <property type="entry name" value="Class-III_PLP-dep_AT"/>
</dbReference>
<dbReference type="SUPFAM" id="SSF53383">
    <property type="entry name" value="PLP-dependent transferases"/>
    <property type="match status" value="1"/>
</dbReference>
<name>A0A7G1IC70_MYCKA</name>
<dbReference type="InterPro" id="IPR015424">
    <property type="entry name" value="PyrdxlP-dep_Trfase"/>
</dbReference>
<evidence type="ECO:0008006" key="7">
    <source>
        <dbReference type="Google" id="ProtNLM"/>
    </source>
</evidence>
<evidence type="ECO:0000313" key="5">
    <source>
        <dbReference type="EMBL" id="BCI88671.1"/>
    </source>
</evidence>
<keyword evidence="2" id="KW-0055">Arginine biosynthesis</keyword>
<reference evidence="5 6" key="1">
    <citation type="submission" date="2020-07" db="EMBL/GenBank/DDBJ databases">
        <title>Mycobacterium kansasii (former subtype) with zoonotic potential isolated from diseased indoor pet cat, Japan.</title>
        <authorList>
            <person name="Fukano H."/>
            <person name="Terazono T."/>
            <person name="Hoshino Y."/>
        </authorList>
    </citation>
    <scope>NUCLEOTIDE SEQUENCE [LARGE SCALE GENOMIC DNA]</scope>
    <source>
        <strain evidence="5 6">Kuro-I</strain>
    </source>
</reference>
<evidence type="ECO:0000256" key="2">
    <source>
        <dbReference type="ARBA" id="ARBA00022571"/>
    </source>
</evidence>
<dbReference type="Pfam" id="PF00202">
    <property type="entry name" value="Aminotran_3"/>
    <property type="match status" value="1"/>
</dbReference>
<evidence type="ECO:0000256" key="1">
    <source>
        <dbReference type="ARBA" id="ARBA00001933"/>
    </source>
</evidence>
<organism evidence="5 6">
    <name type="scientific">Mycobacterium kansasii</name>
    <dbReference type="NCBI Taxonomy" id="1768"/>
    <lineage>
        <taxon>Bacteria</taxon>
        <taxon>Bacillati</taxon>
        <taxon>Actinomycetota</taxon>
        <taxon>Actinomycetes</taxon>
        <taxon>Mycobacteriales</taxon>
        <taxon>Mycobacteriaceae</taxon>
        <taxon>Mycobacterium</taxon>
    </lineage>
</organism>
<dbReference type="EMBL" id="AP023343">
    <property type="protein sequence ID" value="BCI88671.1"/>
    <property type="molecule type" value="Genomic_DNA"/>
</dbReference>
<evidence type="ECO:0000313" key="6">
    <source>
        <dbReference type="Proteomes" id="UP000516380"/>
    </source>
</evidence>
<dbReference type="Proteomes" id="UP000516380">
    <property type="component" value="Chromosome"/>
</dbReference>
<dbReference type="Gene3D" id="3.90.1150.10">
    <property type="entry name" value="Aspartate Aminotransferase, domain 1"/>
    <property type="match status" value="1"/>
</dbReference>
<proteinExistence type="predicted"/>
<dbReference type="PANTHER" id="PTHR11986">
    <property type="entry name" value="AMINOTRANSFERASE CLASS III"/>
    <property type="match status" value="1"/>
</dbReference>
<keyword evidence="2" id="KW-0028">Amino-acid biosynthesis</keyword>
<dbReference type="PANTHER" id="PTHR11986:SF79">
    <property type="entry name" value="ACETYLORNITHINE AMINOTRANSFERASE, MITOCHONDRIAL"/>
    <property type="match status" value="1"/>
</dbReference>
<dbReference type="InterPro" id="IPR015422">
    <property type="entry name" value="PyrdxlP-dep_Trfase_small"/>
</dbReference>
<dbReference type="GO" id="GO:0030170">
    <property type="term" value="F:pyridoxal phosphate binding"/>
    <property type="evidence" value="ECO:0007669"/>
    <property type="project" value="InterPro"/>
</dbReference>
<evidence type="ECO:0000256" key="3">
    <source>
        <dbReference type="ARBA" id="ARBA00022576"/>
    </source>
</evidence>
<dbReference type="GO" id="GO:0008483">
    <property type="term" value="F:transaminase activity"/>
    <property type="evidence" value="ECO:0007669"/>
    <property type="project" value="UniProtKB-KW"/>
</dbReference>
<dbReference type="GO" id="GO:0042802">
    <property type="term" value="F:identical protein binding"/>
    <property type="evidence" value="ECO:0007669"/>
    <property type="project" value="TreeGrafter"/>
</dbReference>
<keyword evidence="6" id="KW-1185">Reference proteome</keyword>
<evidence type="ECO:0000256" key="4">
    <source>
        <dbReference type="ARBA" id="ARBA00022679"/>
    </source>
</evidence>
<gene>
    <name evidence="5" type="ORF">NIIDMKKI_38770</name>
</gene>
<comment type="cofactor">
    <cofactor evidence="1">
        <name>pyridoxal 5'-phosphate</name>
        <dbReference type="ChEBI" id="CHEBI:597326"/>
    </cofactor>
</comment>
<keyword evidence="3" id="KW-0032">Aminotransferase</keyword>
<dbReference type="InterPro" id="IPR005814">
    <property type="entry name" value="Aminotrans_3"/>
</dbReference>
<dbReference type="GO" id="GO:0006526">
    <property type="term" value="P:L-arginine biosynthetic process"/>
    <property type="evidence" value="ECO:0007669"/>
    <property type="project" value="UniProtKB-KW"/>
</dbReference>
<protein>
    <recommendedName>
        <fullName evidence="7">Acetylornithine aminotransferase</fullName>
    </recommendedName>
</protein>
<keyword evidence="4" id="KW-0808">Transferase</keyword>
<dbReference type="AlphaFoldDB" id="A0A7G1IC70"/>